<name>J3NAD9_ORYBR</name>
<dbReference type="Gramene" id="OB11G27750.1">
    <property type="protein sequence ID" value="OB11G27750.1"/>
    <property type="gene ID" value="OB11G27750"/>
</dbReference>
<keyword evidence="2" id="KW-1185">Reference proteome</keyword>
<dbReference type="Proteomes" id="UP000006038">
    <property type="component" value="Chromosome 11"/>
</dbReference>
<evidence type="ECO:0000313" key="1">
    <source>
        <dbReference type="EnsemblPlants" id="OB11G27750.1"/>
    </source>
</evidence>
<sequence>MDCVDLRSSKVLELGLLDYGVKHVLYRSSNRKFKYRDDY</sequence>
<accession>J3NAD9</accession>
<dbReference type="EnsemblPlants" id="OB11G27750.1">
    <property type="protein sequence ID" value="OB11G27750.1"/>
    <property type="gene ID" value="OB11G27750"/>
</dbReference>
<evidence type="ECO:0000313" key="2">
    <source>
        <dbReference type="Proteomes" id="UP000006038"/>
    </source>
</evidence>
<dbReference type="AlphaFoldDB" id="J3NAD9"/>
<dbReference type="HOGENOM" id="CLU_3336378_0_0_1"/>
<reference evidence="1" key="1">
    <citation type="journal article" date="2013" name="Nat. Commun.">
        <title>Whole-genome sequencing of Oryza brachyantha reveals mechanisms underlying Oryza genome evolution.</title>
        <authorList>
            <person name="Chen J."/>
            <person name="Huang Q."/>
            <person name="Gao D."/>
            <person name="Wang J."/>
            <person name="Lang Y."/>
            <person name="Liu T."/>
            <person name="Li B."/>
            <person name="Bai Z."/>
            <person name="Luis Goicoechea J."/>
            <person name="Liang C."/>
            <person name="Chen C."/>
            <person name="Zhang W."/>
            <person name="Sun S."/>
            <person name="Liao Y."/>
            <person name="Zhang X."/>
            <person name="Yang L."/>
            <person name="Song C."/>
            <person name="Wang M."/>
            <person name="Shi J."/>
            <person name="Liu G."/>
            <person name="Liu J."/>
            <person name="Zhou H."/>
            <person name="Zhou W."/>
            <person name="Yu Q."/>
            <person name="An N."/>
            <person name="Chen Y."/>
            <person name="Cai Q."/>
            <person name="Wang B."/>
            <person name="Liu B."/>
            <person name="Min J."/>
            <person name="Huang Y."/>
            <person name="Wu H."/>
            <person name="Li Z."/>
            <person name="Zhang Y."/>
            <person name="Yin Y."/>
            <person name="Song W."/>
            <person name="Jiang J."/>
            <person name="Jackson S.A."/>
            <person name="Wing R.A."/>
            <person name="Wang J."/>
            <person name="Chen M."/>
        </authorList>
    </citation>
    <scope>NUCLEOTIDE SEQUENCE [LARGE SCALE GENOMIC DNA]</scope>
    <source>
        <strain evidence="1">cv. IRGC 101232</strain>
    </source>
</reference>
<reference evidence="1" key="2">
    <citation type="submission" date="2013-04" db="UniProtKB">
        <authorList>
            <consortium name="EnsemblPlants"/>
        </authorList>
    </citation>
    <scope>IDENTIFICATION</scope>
</reference>
<protein>
    <submittedName>
        <fullName evidence="1">Uncharacterized protein</fullName>
    </submittedName>
</protein>
<proteinExistence type="predicted"/>
<organism evidence="1">
    <name type="scientific">Oryza brachyantha</name>
    <name type="common">malo sina</name>
    <dbReference type="NCBI Taxonomy" id="4533"/>
    <lineage>
        <taxon>Eukaryota</taxon>
        <taxon>Viridiplantae</taxon>
        <taxon>Streptophyta</taxon>
        <taxon>Embryophyta</taxon>
        <taxon>Tracheophyta</taxon>
        <taxon>Spermatophyta</taxon>
        <taxon>Magnoliopsida</taxon>
        <taxon>Liliopsida</taxon>
        <taxon>Poales</taxon>
        <taxon>Poaceae</taxon>
        <taxon>BOP clade</taxon>
        <taxon>Oryzoideae</taxon>
        <taxon>Oryzeae</taxon>
        <taxon>Oryzinae</taxon>
        <taxon>Oryza</taxon>
    </lineage>
</organism>